<reference evidence="8 9" key="1">
    <citation type="submission" date="2013-02" db="EMBL/GenBank/DDBJ databases">
        <title>The Genome Sequence of Lactobacillus catenaformis F0143.</title>
        <authorList>
            <consortium name="The Broad Institute Genome Sequencing Platform"/>
            <person name="Earl A."/>
            <person name="Ward D."/>
            <person name="Feldgarden M."/>
            <person name="Gevers D."/>
            <person name="Izard J."/>
            <person name="Blanton J.M."/>
            <person name="Mathney J."/>
            <person name="Dewhirst F.E."/>
            <person name="Young S.K."/>
            <person name="Zeng Q."/>
            <person name="Gargeya S."/>
            <person name="Fitzgerald M."/>
            <person name="Haas B."/>
            <person name="Abouelleil A."/>
            <person name="Alvarado L."/>
            <person name="Arachchi H.M."/>
            <person name="Berlin A."/>
            <person name="Chapman S.B."/>
            <person name="Gearin G."/>
            <person name="Goldberg J."/>
            <person name="Griggs A."/>
            <person name="Gujja S."/>
            <person name="Hansen M."/>
            <person name="Heiman D."/>
            <person name="Howarth C."/>
            <person name="Larimer J."/>
            <person name="Lui A."/>
            <person name="MacDonald P.J.P."/>
            <person name="McCowen C."/>
            <person name="Montmayeur A."/>
            <person name="Murphy C."/>
            <person name="Neiman D."/>
            <person name="Pearson M."/>
            <person name="Priest M."/>
            <person name="Roberts A."/>
            <person name="Saif S."/>
            <person name="Shea T."/>
            <person name="Sisk P."/>
            <person name="Stolte C."/>
            <person name="Sykes S."/>
            <person name="Wortman J."/>
            <person name="Nusbaum C."/>
            <person name="Birren B."/>
        </authorList>
    </citation>
    <scope>NUCLEOTIDE SEQUENCE [LARGE SCALE GENOMIC DNA]</scope>
    <source>
        <strain evidence="8 9">OT 569</strain>
    </source>
</reference>
<dbReference type="PATRIC" id="fig|999415.3.peg.1519"/>
<keyword evidence="3 7" id="KW-0133">Cell shape</keyword>
<evidence type="ECO:0000256" key="7">
    <source>
        <dbReference type="HAMAP-Rule" id="MF_00258"/>
    </source>
</evidence>
<feature type="active site" description="Proton donor/acceptor" evidence="7">
    <location>
        <position position="76"/>
    </location>
</feature>
<feature type="active site" description="Proton donor/acceptor" evidence="7">
    <location>
        <position position="185"/>
    </location>
</feature>
<dbReference type="InterPro" id="IPR033134">
    <property type="entry name" value="Asp/Glu_racemase_AS_2"/>
</dbReference>
<dbReference type="EMBL" id="AGEJ01000024">
    <property type="protein sequence ID" value="EMD16090.1"/>
    <property type="molecule type" value="Genomic_DNA"/>
</dbReference>
<comment type="function">
    <text evidence="7">Provides the (R)-glutamate required for cell wall biosynthesis.</text>
</comment>
<dbReference type="AlphaFoldDB" id="M2PZI0"/>
<dbReference type="SUPFAM" id="SSF53681">
    <property type="entry name" value="Aspartate/glutamate racemase"/>
    <property type="match status" value="2"/>
</dbReference>
<comment type="pathway">
    <text evidence="7">Cell wall biogenesis; peptidoglycan biosynthesis.</text>
</comment>
<comment type="caution">
    <text evidence="8">The sequence shown here is derived from an EMBL/GenBank/DDBJ whole genome shotgun (WGS) entry which is preliminary data.</text>
</comment>
<dbReference type="PANTHER" id="PTHR21198:SF3">
    <property type="entry name" value="GLUTAMATE RACEMASE"/>
    <property type="match status" value="1"/>
</dbReference>
<dbReference type="PROSITE" id="PS00923">
    <property type="entry name" value="ASP_GLU_RACEMASE_1"/>
    <property type="match status" value="1"/>
</dbReference>
<evidence type="ECO:0000256" key="1">
    <source>
        <dbReference type="ARBA" id="ARBA00001602"/>
    </source>
</evidence>
<dbReference type="STRING" id="999415.HMPREF9943_01493"/>
<keyword evidence="6 7" id="KW-0961">Cell wall biogenesis/degradation</keyword>
<keyword evidence="5 7" id="KW-0413">Isomerase</keyword>
<dbReference type="HAMAP" id="MF_00258">
    <property type="entry name" value="Glu_racemase"/>
    <property type="match status" value="1"/>
</dbReference>
<dbReference type="GO" id="GO:0008360">
    <property type="term" value="P:regulation of cell shape"/>
    <property type="evidence" value="ECO:0007669"/>
    <property type="project" value="UniProtKB-KW"/>
</dbReference>
<feature type="binding site" evidence="7">
    <location>
        <begin position="186"/>
        <end position="187"/>
    </location>
    <ligand>
        <name>substrate</name>
    </ligand>
</feature>
<keyword evidence="4 7" id="KW-0573">Peptidoglycan synthesis</keyword>
<feature type="binding site" evidence="7">
    <location>
        <begin position="77"/>
        <end position="78"/>
    </location>
    <ligand>
        <name>substrate</name>
    </ligand>
</feature>
<dbReference type="PANTHER" id="PTHR21198">
    <property type="entry name" value="GLUTAMATE RACEMASE"/>
    <property type="match status" value="1"/>
</dbReference>
<dbReference type="InterPro" id="IPR001920">
    <property type="entry name" value="Asp/Glu_race"/>
</dbReference>
<evidence type="ECO:0000313" key="8">
    <source>
        <dbReference type="EMBL" id="EMD16090.1"/>
    </source>
</evidence>
<dbReference type="InterPro" id="IPR004391">
    <property type="entry name" value="Glu_race"/>
</dbReference>
<evidence type="ECO:0000256" key="4">
    <source>
        <dbReference type="ARBA" id="ARBA00022984"/>
    </source>
</evidence>
<dbReference type="InterPro" id="IPR015942">
    <property type="entry name" value="Asp/Glu/hydantoin_racemase"/>
</dbReference>
<gene>
    <name evidence="7" type="primary">murI</name>
    <name evidence="8" type="ORF">HMPREF9943_01493</name>
</gene>
<comment type="similarity">
    <text evidence="7">Belongs to the aspartate/glutamate racemases family.</text>
</comment>
<dbReference type="eggNOG" id="COG0796">
    <property type="taxonomic scope" value="Bacteria"/>
</dbReference>
<sequence>MKKDIHGYIGVFDSGVGGISVLRELTEILPEENFYYYGDSLYAPYGEKSVKEVTDRTMEIMNMMVNKGVKAIVVACNTATSIVIPIIRSVYNIPVIGIEPALKPAIVKDHHQRVLVLATSNTLKLDKYKQLAEVYGENITLYEVAAVGLAKAIEEGDIHSQKIKNLLKQYLNPYKNKIDAVVLGCTHYPFVKDEIQAILGDIDFYDGALGASKQLKRQLTERALLNNKGGDIIFATSSNNPSELNIYKKLYGM</sequence>
<dbReference type="EC" id="5.1.1.3" evidence="2 7"/>
<accession>M2PZI0</accession>
<keyword evidence="9" id="KW-1185">Reference proteome</keyword>
<dbReference type="GO" id="GO:0071555">
    <property type="term" value="P:cell wall organization"/>
    <property type="evidence" value="ECO:0007669"/>
    <property type="project" value="UniProtKB-KW"/>
</dbReference>
<dbReference type="Proteomes" id="UP000011758">
    <property type="component" value="Unassembled WGS sequence"/>
</dbReference>
<feature type="binding site" evidence="7">
    <location>
        <begin position="13"/>
        <end position="14"/>
    </location>
    <ligand>
        <name>substrate</name>
    </ligand>
</feature>
<protein>
    <recommendedName>
        <fullName evidence="2 7">Glutamate racemase</fullName>
        <ecNumber evidence="2 7">5.1.1.3</ecNumber>
    </recommendedName>
</protein>
<dbReference type="Pfam" id="PF01177">
    <property type="entry name" value="Asp_Glu_race"/>
    <property type="match status" value="1"/>
</dbReference>
<comment type="catalytic activity">
    <reaction evidence="1 7">
        <text>L-glutamate = D-glutamate</text>
        <dbReference type="Rhea" id="RHEA:12813"/>
        <dbReference type="ChEBI" id="CHEBI:29985"/>
        <dbReference type="ChEBI" id="CHEBI:29986"/>
        <dbReference type="EC" id="5.1.1.3"/>
    </reaction>
</comment>
<dbReference type="NCBIfam" id="TIGR00067">
    <property type="entry name" value="glut_race"/>
    <property type="match status" value="1"/>
</dbReference>
<evidence type="ECO:0000256" key="6">
    <source>
        <dbReference type="ARBA" id="ARBA00023316"/>
    </source>
</evidence>
<dbReference type="PROSITE" id="PS00924">
    <property type="entry name" value="ASP_GLU_RACEMASE_2"/>
    <property type="match status" value="1"/>
</dbReference>
<evidence type="ECO:0000313" key="9">
    <source>
        <dbReference type="Proteomes" id="UP000011758"/>
    </source>
</evidence>
<name>M2PZI0_9FIRM</name>
<dbReference type="Gene3D" id="3.40.50.1860">
    <property type="match status" value="2"/>
</dbReference>
<organism evidence="8 9">
    <name type="scientific">Eggerthia catenaformis OT 569 = DSM 20559</name>
    <dbReference type="NCBI Taxonomy" id="999415"/>
    <lineage>
        <taxon>Bacteria</taxon>
        <taxon>Bacillati</taxon>
        <taxon>Bacillota</taxon>
        <taxon>Erysipelotrichia</taxon>
        <taxon>Erysipelotrichales</taxon>
        <taxon>Coprobacillaceae</taxon>
        <taxon>Eggerthia</taxon>
    </lineage>
</organism>
<feature type="binding site" evidence="7">
    <location>
        <begin position="45"/>
        <end position="46"/>
    </location>
    <ligand>
        <name>substrate</name>
    </ligand>
</feature>
<dbReference type="RefSeq" id="WP_004803648.1">
    <property type="nucleotide sequence ID" value="NZ_KB446649.1"/>
</dbReference>
<dbReference type="InterPro" id="IPR018187">
    <property type="entry name" value="Asp/Glu_racemase_AS_1"/>
</dbReference>
<dbReference type="GO" id="GO:0008881">
    <property type="term" value="F:glutamate racemase activity"/>
    <property type="evidence" value="ECO:0007669"/>
    <property type="project" value="UniProtKB-UniRule"/>
</dbReference>
<proteinExistence type="inferred from homology"/>
<evidence type="ECO:0000256" key="5">
    <source>
        <dbReference type="ARBA" id="ARBA00023235"/>
    </source>
</evidence>
<evidence type="ECO:0000256" key="2">
    <source>
        <dbReference type="ARBA" id="ARBA00013090"/>
    </source>
</evidence>
<dbReference type="UniPathway" id="UPA00219"/>
<evidence type="ECO:0000256" key="3">
    <source>
        <dbReference type="ARBA" id="ARBA00022960"/>
    </source>
</evidence>
<dbReference type="GO" id="GO:0009252">
    <property type="term" value="P:peptidoglycan biosynthetic process"/>
    <property type="evidence" value="ECO:0007669"/>
    <property type="project" value="UniProtKB-UniRule"/>
</dbReference>